<comment type="caution">
    <text evidence="2">The sequence shown here is derived from an EMBL/GenBank/DDBJ whole genome shotgun (WGS) entry which is preliminary data.</text>
</comment>
<gene>
    <name evidence="2" type="ORF">DCC81_01120</name>
</gene>
<organism evidence="2 3">
    <name type="scientific">Chitinophaga parva</name>
    <dbReference type="NCBI Taxonomy" id="2169414"/>
    <lineage>
        <taxon>Bacteria</taxon>
        <taxon>Pseudomonadati</taxon>
        <taxon>Bacteroidota</taxon>
        <taxon>Chitinophagia</taxon>
        <taxon>Chitinophagales</taxon>
        <taxon>Chitinophagaceae</taxon>
        <taxon>Chitinophaga</taxon>
    </lineage>
</organism>
<dbReference type="EMBL" id="QCYK01000001">
    <property type="protein sequence ID" value="PUZ28113.1"/>
    <property type="molecule type" value="Genomic_DNA"/>
</dbReference>
<evidence type="ECO:0008006" key="4">
    <source>
        <dbReference type="Google" id="ProtNLM"/>
    </source>
</evidence>
<dbReference type="OrthoDB" id="674866at2"/>
<protein>
    <recommendedName>
        <fullName evidence="4">PBCV-specific basic adaptor domain-containing protein</fullName>
    </recommendedName>
</protein>
<reference evidence="2 3" key="1">
    <citation type="submission" date="2018-04" db="EMBL/GenBank/DDBJ databases">
        <title>Chitinophaga fuyangensis sp. nov., isolated from soil in a chemical factory.</title>
        <authorList>
            <person name="Chen K."/>
        </authorList>
    </citation>
    <scope>NUCLEOTIDE SEQUENCE [LARGE SCALE GENOMIC DNA]</scope>
    <source>
        <strain evidence="2 3">LY-1</strain>
    </source>
</reference>
<evidence type="ECO:0000256" key="1">
    <source>
        <dbReference type="SAM" id="SignalP"/>
    </source>
</evidence>
<feature type="signal peptide" evidence="1">
    <location>
        <begin position="1"/>
        <end position="26"/>
    </location>
</feature>
<keyword evidence="1" id="KW-0732">Signal</keyword>
<dbReference type="Proteomes" id="UP000244450">
    <property type="component" value="Unassembled WGS sequence"/>
</dbReference>
<feature type="chain" id="PRO_5015415399" description="PBCV-specific basic adaptor domain-containing protein" evidence="1">
    <location>
        <begin position="27"/>
        <end position="97"/>
    </location>
</feature>
<name>A0A2T7BKA6_9BACT</name>
<evidence type="ECO:0000313" key="2">
    <source>
        <dbReference type="EMBL" id="PUZ28113.1"/>
    </source>
</evidence>
<evidence type="ECO:0000313" key="3">
    <source>
        <dbReference type="Proteomes" id="UP000244450"/>
    </source>
</evidence>
<dbReference type="RefSeq" id="WP_108684754.1">
    <property type="nucleotide sequence ID" value="NZ_QCYK01000001.1"/>
</dbReference>
<keyword evidence="3" id="KW-1185">Reference proteome</keyword>
<proteinExistence type="predicted"/>
<accession>A0A2T7BKA6</accession>
<sequence>MSTANHCKVFLLAAGLGAFATLGAQAQGIDSTAKKVGNKTAEIAVKGASTVSQKVYKGKEGPHGETVYITKDDKKFIVDDKGKRVYLKPSQIHNKKD</sequence>
<dbReference type="AlphaFoldDB" id="A0A2T7BKA6"/>